<comment type="similarity">
    <text evidence="3">Belongs to the protein disulfide isomerase family.</text>
</comment>
<dbReference type="InterPro" id="IPR036249">
    <property type="entry name" value="Thioredoxin-like_sf"/>
</dbReference>
<dbReference type="EMBL" id="BFEA01000315">
    <property type="protein sequence ID" value="GBG79277.1"/>
    <property type="molecule type" value="Genomic_DNA"/>
</dbReference>
<keyword evidence="5" id="KW-0256">Endoplasmic reticulum</keyword>
<evidence type="ECO:0000256" key="4">
    <source>
        <dbReference type="ARBA" id="ARBA00012723"/>
    </source>
</evidence>
<dbReference type="CDD" id="cd02981">
    <property type="entry name" value="PDI_b_family"/>
    <property type="match status" value="1"/>
</dbReference>
<dbReference type="Gene3D" id="3.40.30.10">
    <property type="entry name" value="Glutaredoxin"/>
    <property type="match status" value="4"/>
</dbReference>
<dbReference type="InterPro" id="IPR013766">
    <property type="entry name" value="Thioredoxin_domain"/>
</dbReference>
<reference evidence="11 12" key="1">
    <citation type="journal article" date="2018" name="Cell">
        <title>The Chara Genome: Secondary Complexity and Implications for Plant Terrestrialization.</title>
        <authorList>
            <person name="Nishiyama T."/>
            <person name="Sakayama H."/>
            <person name="Vries J.D."/>
            <person name="Buschmann H."/>
            <person name="Saint-Marcoux D."/>
            <person name="Ullrich K.K."/>
            <person name="Haas F.B."/>
            <person name="Vanderstraeten L."/>
            <person name="Becker D."/>
            <person name="Lang D."/>
            <person name="Vosolsobe S."/>
            <person name="Rombauts S."/>
            <person name="Wilhelmsson P.K.I."/>
            <person name="Janitza P."/>
            <person name="Kern R."/>
            <person name="Heyl A."/>
            <person name="Rumpler F."/>
            <person name="Villalobos L.I.A.C."/>
            <person name="Clay J.M."/>
            <person name="Skokan R."/>
            <person name="Toyoda A."/>
            <person name="Suzuki Y."/>
            <person name="Kagoshima H."/>
            <person name="Schijlen E."/>
            <person name="Tajeshwar N."/>
            <person name="Catarino B."/>
            <person name="Hetherington A.J."/>
            <person name="Saltykova A."/>
            <person name="Bonnot C."/>
            <person name="Breuninger H."/>
            <person name="Symeonidi A."/>
            <person name="Radhakrishnan G.V."/>
            <person name="Van Nieuwerburgh F."/>
            <person name="Deforce D."/>
            <person name="Chang C."/>
            <person name="Karol K.G."/>
            <person name="Hedrich R."/>
            <person name="Ulvskov P."/>
            <person name="Glockner G."/>
            <person name="Delwiche C.F."/>
            <person name="Petrasek J."/>
            <person name="Van de Peer Y."/>
            <person name="Friml J."/>
            <person name="Beilby M."/>
            <person name="Dolan L."/>
            <person name="Kohara Y."/>
            <person name="Sugano S."/>
            <person name="Fujiyama A."/>
            <person name="Delaux P.-M."/>
            <person name="Quint M."/>
            <person name="TheiBen G."/>
            <person name="Hagemann M."/>
            <person name="Harholt J."/>
            <person name="Dunand C."/>
            <person name="Zachgo S."/>
            <person name="Langdale J."/>
            <person name="Maumus F."/>
            <person name="Straeten D.V.D."/>
            <person name="Gould S.B."/>
            <person name="Rensing S.A."/>
        </authorList>
    </citation>
    <scope>NUCLEOTIDE SEQUENCE [LARGE SCALE GENOMIC DNA]</scope>
    <source>
        <strain evidence="11 12">S276</strain>
    </source>
</reference>
<comment type="caution">
    <text evidence="11">The sequence shown here is derived from an EMBL/GenBank/DDBJ whole genome shotgun (WGS) entry which is preliminary data.</text>
</comment>
<dbReference type="GO" id="GO:0034976">
    <property type="term" value="P:response to endoplasmic reticulum stress"/>
    <property type="evidence" value="ECO:0007669"/>
    <property type="project" value="TreeGrafter"/>
</dbReference>
<evidence type="ECO:0000259" key="10">
    <source>
        <dbReference type="PROSITE" id="PS51352"/>
    </source>
</evidence>
<feature type="signal peptide" evidence="9">
    <location>
        <begin position="1"/>
        <end position="34"/>
    </location>
</feature>
<dbReference type="GO" id="GO:0005788">
    <property type="term" value="C:endoplasmic reticulum lumen"/>
    <property type="evidence" value="ECO:0007669"/>
    <property type="project" value="UniProtKB-SubCell"/>
</dbReference>
<dbReference type="CDD" id="cd02995">
    <property type="entry name" value="PDI_a_PDI_a'_C"/>
    <property type="match status" value="1"/>
</dbReference>
<name>A0A388LAD3_CHABU</name>
<evidence type="ECO:0000256" key="5">
    <source>
        <dbReference type="ARBA" id="ARBA00022824"/>
    </source>
</evidence>
<evidence type="ECO:0000256" key="1">
    <source>
        <dbReference type="ARBA" id="ARBA00001182"/>
    </source>
</evidence>
<keyword evidence="9" id="KW-0732">Signal</keyword>
<dbReference type="CDD" id="cd02961">
    <property type="entry name" value="PDI_a_family"/>
    <property type="match status" value="1"/>
</dbReference>
<evidence type="ECO:0000256" key="7">
    <source>
        <dbReference type="ARBA" id="ARBA00023284"/>
    </source>
</evidence>
<dbReference type="STRING" id="69332.A0A388LAD3"/>
<evidence type="ECO:0000256" key="6">
    <source>
        <dbReference type="ARBA" id="ARBA00023235"/>
    </source>
</evidence>
<feature type="region of interest" description="Disordered" evidence="8">
    <location>
        <begin position="498"/>
        <end position="539"/>
    </location>
</feature>
<comment type="subcellular location">
    <subcellularLocation>
        <location evidence="2">Endoplasmic reticulum lumen</location>
    </subcellularLocation>
</comment>
<evidence type="ECO:0000256" key="9">
    <source>
        <dbReference type="SAM" id="SignalP"/>
    </source>
</evidence>
<dbReference type="Pfam" id="PF00085">
    <property type="entry name" value="Thioredoxin"/>
    <property type="match status" value="2"/>
</dbReference>
<keyword evidence="6" id="KW-0413">Isomerase</keyword>
<evidence type="ECO:0000256" key="8">
    <source>
        <dbReference type="SAM" id="MobiDB-lite"/>
    </source>
</evidence>
<organism evidence="11 12">
    <name type="scientific">Chara braunii</name>
    <name type="common">Braun's stonewort</name>
    <dbReference type="NCBI Taxonomy" id="69332"/>
    <lineage>
        <taxon>Eukaryota</taxon>
        <taxon>Viridiplantae</taxon>
        <taxon>Streptophyta</taxon>
        <taxon>Charophyceae</taxon>
        <taxon>Charales</taxon>
        <taxon>Characeae</taxon>
        <taxon>Chara</taxon>
    </lineage>
</organism>
<sequence>MEPKAGHSGRLFAAVGVLVCLFAVAVSQLPGALAAEEDVLVLDFTNYTDSLPKYSFLLVAYVAPWCKYSKRLKTPYDAAAGVLKSDSPKITLARVDASDDENRPIALQNDINDFPTLKIFRNGQFFMPYAGPLDDTEGMVAYLRRQAGPASLEITERAQAVAHLAENPVVAIGVFDKLEGTKWDAFKQIAEEVRTEIPFVHTTNVELLGVRGGPFTLSPPGFRVYTAFDKEIYDSNEFDTRKMKAFVEDVSTPRVISTSKDPKIGAFVMKSFDGDEPKVFALVRGNGKDAAELISAIKAEADGKFGKLYRFIVTEVTDNPQALHYYGVQPNDVPTLVIHDTVKEKKYLLPNATAAAVPLFLEDFRARKLVESIKSQPIPEKDDDLVKTVVMKNFDEVVKQAGKNVLILFYAPWCNVCKRLMPSYEEVAKEFQDDDEIVVAKFDATANDIVDKKFSVRSYPTIYFRSSMGVLTWYAGKGETDDVIAFVDMHRGAGLGDMDGEEGAVLGNVDAEEEEEAEEEEVGENLDSVTMQDPPKDEL</sequence>
<dbReference type="GO" id="GO:0003756">
    <property type="term" value="F:protein disulfide isomerase activity"/>
    <property type="evidence" value="ECO:0007669"/>
    <property type="project" value="UniProtKB-EC"/>
</dbReference>
<dbReference type="OrthoDB" id="427280at2759"/>
<dbReference type="Gramene" id="GBG79277">
    <property type="protein sequence ID" value="GBG79277"/>
    <property type="gene ID" value="CBR_g29427"/>
</dbReference>
<evidence type="ECO:0000313" key="12">
    <source>
        <dbReference type="Proteomes" id="UP000265515"/>
    </source>
</evidence>
<evidence type="ECO:0000256" key="3">
    <source>
        <dbReference type="ARBA" id="ARBA00006347"/>
    </source>
</evidence>
<dbReference type="PROSITE" id="PS51352">
    <property type="entry name" value="THIOREDOXIN_2"/>
    <property type="match status" value="1"/>
</dbReference>
<dbReference type="Proteomes" id="UP000265515">
    <property type="component" value="Unassembled WGS sequence"/>
</dbReference>
<evidence type="ECO:0000313" key="11">
    <source>
        <dbReference type="EMBL" id="GBG79277.1"/>
    </source>
</evidence>
<dbReference type="PANTHER" id="PTHR18929">
    <property type="entry name" value="PROTEIN DISULFIDE ISOMERASE"/>
    <property type="match status" value="1"/>
</dbReference>
<keyword evidence="12" id="KW-1185">Reference proteome</keyword>
<protein>
    <recommendedName>
        <fullName evidence="4">protein disulfide-isomerase</fullName>
        <ecNumber evidence="4">5.3.4.1</ecNumber>
    </recommendedName>
</protein>
<feature type="chain" id="PRO_5017366979" description="protein disulfide-isomerase" evidence="9">
    <location>
        <begin position="35"/>
        <end position="539"/>
    </location>
</feature>
<dbReference type="OMA" id="DFEVEAM"/>
<proteinExistence type="inferred from homology"/>
<dbReference type="SUPFAM" id="SSF52833">
    <property type="entry name" value="Thioredoxin-like"/>
    <property type="match status" value="4"/>
</dbReference>
<dbReference type="EC" id="5.3.4.1" evidence="4"/>
<keyword evidence="7" id="KW-0676">Redox-active center</keyword>
<feature type="compositionally biased region" description="Acidic residues" evidence="8">
    <location>
        <begin position="510"/>
        <end position="524"/>
    </location>
</feature>
<dbReference type="AlphaFoldDB" id="A0A388LAD3"/>
<dbReference type="PANTHER" id="PTHR18929:SF132">
    <property type="entry name" value="PROTEIN DISULFIDE-ISOMERASE A3"/>
    <property type="match status" value="1"/>
</dbReference>
<dbReference type="GO" id="GO:0006457">
    <property type="term" value="P:protein folding"/>
    <property type="evidence" value="ECO:0007669"/>
    <property type="project" value="TreeGrafter"/>
</dbReference>
<comment type="catalytic activity">
    <reaction evidence="1">
        <text>Catalyzes the rearrangement of -S-S- bonds in proteins.</text>
        <dbReference type="EC" id="5.3.4.1"/>
    </reaction>
</comment>
<feature type="domain" description="Thioredoxin" evidence="10">
    <location>
        <begin position="348"/>
        <end position="492"/>
    </location>
</feature>
<gene>
    <name evidence="11" type="ORF">CBR_g29427</name>
</gene>
<accession>A0A388LAD3</accession>
<evidence type="ECO:0000256" key="2">
    <source>
        <dbReference type="ARBA" id="ARBA00004319"/>
    </source>
</evidence>
<dbReference type="Pfam" id="PF13848">
    <property type="entry name" value="Thioredoxin_6"/>
    <property type="match status" value="1"/>
</dbReference>